<evidence type="ECO:0000313" key="6">
    <source>
        <dbReference type="Proteomes" id="UP000316628"/>
    </source>
</evidence>
<reference evidence="5 6" key="1">
    <citation type="submission" date="2019-06" db="EMBL/GenBank/DDBJ databases">
        <title>Sequencing the genomes of 1000 actinobacteria strains.</title>
        <authorList>
            <person name="Klenk H.-P."/>
        </authorList>
    </citation>
    <scope>NUCLEOTIDE SEQUENCE [LARGE SCALE GENOMIC DNA]</scope>
    <source>
        <strain evidence="5 6">DSM 45456</strain>
    </source>
</reference>
<dbReference type="Pfam" id="PF01041">
    <property type="entry name" value="DegT_DnrJ_EryC1"/>
    <property type="match status" value="1"/>
</dbReference>
<evidence type="ECO:0000256" key="4">
    <source>
        <dbReference type="RuleBase" id="RU004508"/>
    </source>
</evidence>
<dbReference type="GO" id="GO:0000271">
    <property type="term" value="P:polysaccharide biosynthetic process"/>
    <property type="evidence" value="ECO:0007669"/>
    <property type="project" value="TreeGrafter"/>
</dbReference>
<comment type="cofactor">
    <cofactor evidence="1">
        <name>pyridoxal 5'-phosphate</name>
        <dbReference type="ChEBI" id="CHEBI:597326"/>
    </cofactor>
</comment>
<name>A0A543J9Y4_9PSEU</name>
<dbReference type="PANTHER" id="PTHR30244">
    <property type="entry name" value="TRANSAMINASE"/>
    <property type="match status" value="1"/>
</dbReference>
<feature type="active site" description="Proton acceptor" evidence="2">
    <location>
        <position position="180"/>
    </location>
</feature>
<proteinExistence type="inferred from homology"/>
<evidence type="ECO:0000313" key="5">
    <source>
        <dbReference type="EMBL" id="TQM79604.1"/>
    </source>
</evidence>
<protein>
    <submittedName>
        <fullName evidence="5">Perosamine synthetase</fullName>
    </submittedName>
</protein>
<accession>A0A543J9Y4</accession>
<evidence type="ECO:0000256" key="1">
    <source>
        <dbReference type="ARBA" id="ARBA00001933"/>
    </source>
</evidence>
<dbReference type="CDD" id="cd00616">
    <property type="entry name" value="AHBA_syn"/>
    <property type="match status" value="1"/>
</dbReference>
<comment type="similarity">
    <text evidence="4">Belongs to the DegT/DnrJ/EryC1 family.</text>
</comment>
<gene>
    <name evidence="5" type="ORF">FHX81_1913</name>
</gene>
<dbReference type="GO" id="GO:0030170">
    <property type="term" value="F:pyridoxal phosphate binding"/>
    <property type="evidence" value="ECO:0007669"/>
    <property type="project" value="TreeGrafter"/>
</dbReference>
<organism evidence="5 6">
    <name type="scientific">Saccharothrix saharensis</name>
    <dbReference type="NCBI Taxonomy" id="571190"/>
    <lineage>
        <taxon>Bacteria</taxon>
        <taxon>Bacillati</taxon>
        <taxon>Actinomycetota</taxon>
        <taxon>Actinomycetes</taxon>
        <taxon>Pseudonocardiales</taxon>
        <taxon>Pseudonocardiaceae</taxon>
        <taxon>Saccharothrix</taxon>
    </lineage>
</organism>
<dbReference type="RefSeq" id="WP_246107718.1">
    <property type="nucleotide sequence ID" value="NZ_VFPP01000001.1"/>
</dbReference>
<keyword evidence="3 4" id="KW-0663">Pyridoxal phosphate</keyword>
<dbReference type="SUPFAM" id="SSF53383">
    <property type="entry name" value="PLP-dependent transferases"/>
    <property type="match status" value="1"/>
</dbReference>
<dbReference type="InterPro" id="IPR000653">
    <property type="entry name" value="DegT/StrS_aminotransferase"/>
</dbReference>
<dbReference type="Gene3D" id="3.90.1150.10">
    <property type="entry name" value="Aspartate Aminotransferase, domain 1"/>
    <property type="match status" value="1"/>
</dbReference>
<evidence type="ECO:0000256" key="3">
    <source>
        <dbReference type="PIRSR" id="PIRSR000390-2"/>
    </source>
</evidence>
<evidence type="ECO:0000256" key="2">
    <source>
        <dbReference type="PIRSR" id="PIRSR000390-1"/>
    </source>
</evidence>
<dbReference type="EMBL" id="VFPP01000001">
    <property type="protein sequence ID" value="TQM79604.1"/>
    <property type="molecule type" value="Genomic_DNA"/>
</dbReference>
<dbReference type="InterPro" id="IPR015421">
    <property type="entry name" value="PyrdxlP-dep_Trfase_major"/>
</dbReference>
<dbReference type="GO" id="GO:0008483">
    <property type="term" value="F:transaminase activity"/>
    <property type="evidence" value="ECO:0007669"/>
    <property type="project" value="TreeGrafter"/>
</dbReference>
<keyword evidence="6" id="KW-1185">Reference proteome</keyword>
<dbReference type="InterPro" id="IPR015422">
    <property type="entry name" value="PyrdxlP-dep_Trfase_small"/>
</dbReference>
<dbReference type="Proteomes" id="UP000316628">
    <property type="component" value="Unassembled WGS sequence"/>
</dbReference>
<sequence length="385" mass="40999">MIPVMKPWLGPEEAEAASAAVLSGWVAQGPKVAAFEDAFARRVAALHAVAVSSCTTALHVALHLLDVRAGDEVVVPSLSFIATANAVRYCGATPVFADVEPETGNLSAATVEAVLTERTRAVILVHQAGVPADVDAIRALCGPRGVTVVEDAACAAGATYRGVPVGADAEMAAWSFHPRKLITTGEGGMLTTNRAEWATRAKRLREHGMSVSAAERHSGGGAVVESYLETAFNYRMTDIQAAVGLVQLSKLDAIVRRRRELAARYHELLAEELGADVPGLRAVRDPEHGTTNYQSFWVMLPDEVAVTRNDVLARLAERGVSARRGIMAAHLEPAYAGHPHVGLPVTEAFTTRSLILPLYHDLTAEEQVTVVGELKAALRLPLPSH</sequence>
<dbReference type="PIRSF" id="PIRSF000390">
    <property type="entry name" value="PLP_StrS"/>
    <property type="match status" value="1"/>
</dbReference>
<feature type="modified residue" description="N6-(pyridoxal phosphate)lysine" evidence="3">
    <location>
        <position position="180"/>
    </location>
</feature>
<dbReference type="Gene3D" id="3.40.640.10">
    <property type="entry name" value="Type I PLP-dependent aspartate aminotransferase-like (Major domain)"/>
    <property type="match status" value="1"/>
</dbReference>
<dbReference type="InterPro" id="IPR015424">
    <property type="entry name" value="PyrdxlP-dep_Trfase"/>
</dbReference>
<dbReference type="PANTHER" id="PTHR30244:SF34">
    <property type="entry name" value="DTDP-4-AMINO-4,6-DIDEOXYGALACTOSE TRANSAMINASE"/>
    <property type="match status" value="1"/>
</dbReference>
<dbReference type="AlphaFoldDB" id="A0A543J9Y4"/>
<comment type="caution">
    <text evidence="5">The sequence shown here is derived from an EMBL/GenBank/DDBJ whole genome shotgun (WGS) entry which is preliminary data.</text>
</comment>